<keyword evidence="3" id="KW-1185">Reference proteome</keyword>
<evidence type="ECO:0008006" key="4">
    <source>
        <dbReference type="Google" id="ProtNLM"/>
    </source>
</evidence>
<dbReference type="InterPro" id="IPR036465">
    <property type="entry name" value="vWFA_dom_sf"/>
</dbReference>
<dbReference type="Gene3D" id="3.40.50.410">
    <property type="entry name" value="von Willebrand factor, type A domain"/>
    <property type="match status" value="1"/>
</dbReference>
<dbReference type="PANTHER" id="PTHR46503:SF1">
    <property type="entry name" value="INTER-ALPHA-TRYPSIN INHIBITOR HEAVY CHAIN-LIKE PROTEIN"/>
    <property type="match status" value="1"/>
</dbReference>
<evidence type="ECO:0000313" key="3">
    <source>
        <dbReference type="Proteomes" id="UP001190700"/>
    </source>
</evidence>
<dbReference type="SUPFAM" id="SSF53300">
    <property type="entry name" value="vWA-like"/>
    <property type="match status" value="1"/>
</dbReference>
<evidence type="ECO:0000313" key="2">
    <source>
        <dbReference type="EMBL" id="KAK3287495.1"/>
    </source>
</evidence>
<dbReference type="AlphaFoldDB" id="A0AAE0LJT3"/>
<feature type="region of interest" description="Disordered" evidence="1">
    <location>
        <begin position="86"/>
        <end position="116"/>
    </location>
</feature>
<organism evidence="2 3">
    <name type="scientific">Cymbomonas tetramitiformis</name>
    <dbReference type="NCBI Taxonomy" id="36881"/>
    <lineage>
        <taxon>Eukaryota</taxon>
        <taxon>Viridiplantae</taxon>
        <taxon>Chlorophyta</taxon>
        <taxon>Pyramimonadophyceae</taxon>
        <taxon>Pyramimonadales</taxon>
        <taxon>Pyramimonadaceae</taxon>
        <taxon>Cymbomonas</taxon>
    </lineage>
</organism>
<dbReference type="PANTHER" id="PTHR46503">
    <property type="entry name" value="INTER-ALPHA-TRYPSIN INHIBITOR HEAVY CHAIN-LIKE PROTEIN"/>
    <property type="match status" value="1"/>
</dbReference>
<proteinExistence type="predicted"/>
<name>A0AAE0LJT3_9CHLO</name>
<feature type="region of interest" description="Disordered" evidence="1">
    <location>
        <begin position="134"/>
        <end position="174"/>
    </location>
</feature>
<feature type="region of interest" description="Disordered" evidence="1">
    <location>
        <begin position="19"/>
        <end position="46"/>
    </location>
</feature>
<protein>
    <recommendedName>
        <fullName evidence="4">VWFA domain-containing protein</fullName>
    </recommendedName>
</protein>
<accession>A0AAE0LJT3</accession>
<sequence length="914" mass="98556">MAPNPKSITLVQQVGMENLNAYPSAGGGPPSGPSQFPPAAQMMGSPAGAVSAYPAASVSQTVPPTLNVNFASLDAPIDNNEIATESLPSSLTERPQHASTRYAPSSISPTPAGDIPAYTLPTNEYGSQQIAPPLRTPHAVPPYPESTSAHPEQPSVCPAWTPSPQYPSRESRDSRANWTSAHFQNPLPGSVPQMQAQDSPSVASARDSVKTTFQPAYPSGDARVSEGFLGCPSVVCPKGALEPLSLSFAVECHISTAFVVLTGTWVSHFRGKNAKRATFMLPLSEQVQVTDVEVHVGDAFYGTLVVDKQEELGADEMGFRPGARPQAPSDGSYFSLPIPQIKRKQHIRVTARWLQDLTFHEGYYYMHLPTVLPQSVVSRSESSIINVSCVVNTGTAEHVHYTCSEHAYMVDRQGPGQLVMHTDRARIWLNYHYHLGYQVWSEGILASLNVQRPHPSAPSFPGDEGKGTFCLTVSPPAPLLVQVRLHLCPSSSAELCPERGLPARHQPLDDGGAFGGGQRAVCHAIGQLNAYDQLNVVAYDDKHTFFSDPSRHTPLIQATPQTVHHAIQWVTSLQVGGLTDIFTPFKRAIELLQQASQGVPYIFLITDGSVKNERQICRFLTDVTQRDGVHRTPRVSTFGIGEYCNHYFMKQLATIGRGLCGSALSSQCIELQMQSMLTAMAHPVLTEIMLGISGLPEGCEMYPYPTPDLFCGHPIVVSGKFRGEFPPTAILAGNLPSGSQHQQTVYTTTAATMPLDMVFVRQRMDMLMAAAWVEDDAALRQQVIQMSIASGVPCQHTRMVSFETTPEEHRQLKHDRSKGRSSLLSKVAIGGAASVLVLGCAARGFGDVNASLQNLPSSDSMNQLGANALDPVADALSSIDLPDGSCCDPIADAVEPCGLDTCIENITELLDALV</sequence>
<feature type="compositionally biased region" description="Polar residues" evidence="1">
    <location>
        <begin position="86"/>
        <end position="109"/>
    </location>
</feature>
<dbReference type="EMBL" id="LGRX02000817">
    <property type="protein sequence ID" value="KAK3287495.1"/>
    <property type="molecule type" value="Genomic_DNA"/>
</dbReference>
<reference evidence="2 3" key="1">
    <citation type="journal article" date="2015" name="Genome Biol. Evol.">
        <title>Comparative Genomics of a Bacterivorous Green Alga Reveals Evolutionary Causalities and Consequences of Phago-Mixotrophic Mode of Nutrition.</title>
        <authorList>
            <person name="Burns J.A."/>
            <person name="Paasch A."/>
            <person name="Narechania A."/>
            <person name="Kim E."/>
        </authorList>
    </citation>
    <scope>NUCLEOTIDE SEQUENCE [LARGE SCALE GENOMIC DNA]</scope>
    <source>
        <strain evidence="2 3">PLY_AMNH</strain>
    </source>
</reference>
<dbReference type="Proteomes" id="UP001190700">
    <property type="component" value="Unassembled WGS sequence"/>
</dbReference>
<comment type="caution">
    <text evidence="2">The sequence shown here is derived from an EMBL/GenBank/DDBJ whole genome shotgun (WGS) entry which is preliminary data.</text>
</comment>
<evidence type="ECO:0000256" key="1">
    <source>
        <dbReference type="SAM" id="MobiDB-lite"/>
    </source>
</evidence>
<gene>
    <name evidence="2" type="ORF">CYMTET_4995</name>
</gene>